<reference evidence="2" key="1">
    <citation type="journal article" date="2019" name="Int. J. Syst. Evol. Microbiol.">
        <title>The Global Catalogue of Microorganisms (GCM) 10K type strain sequencing project: providing services to taxonomists for standard genome sequencing and annotation.</title>
        <authorList>
            <consortium name="The Broad Institute Genomics Platform"/>
            <consortium name="The Broad Institute Genome Sequencing Center for Infectious Disease"/>
            <person name="Wu L."/>
            <person name="Ma J."/>
        </authorList>
    </citation>
    <scope>NUCLEOTIDE SEQUENCE [LARGE SCALE GENOMIC DNA]</scope>
    <source>
        <strain evidence="2">JCM 16540</strain>
    </source>
</reference>
<proteinExistence type="predicted"/>
<keyword evidence="2" id="KW-1185">Reference proteome</keyword>
<evidence type="ECO:0000313" key="1">
    <source>
        <dbReference type="EMBL" id="GAA3551010.1"/>
    </source>
</evidence>
<organism evidence="1 2">
    <name type="scientific">Microlunatus spumicola</name>
    <dbReference type="NCBI Taxonomy" id="81499"/>
    <lineage>
        <taxon>Bacteria</taxon>
        <taxon>Bacillati</taxon>
        <taxon>Actinomycetota</taxon>
        <taxon>Actinomycetes</taxon>
        <taxon>Propionibacteriales</taxon>
        <taxon>Propionibacteriaceae</taxon>
        <taxon>Microlunatus</taxon>
    </lineage>
</organism>
<accession>A0ABP6WK87</accession>
<dbReference type="RefSeq" id="WP_204912614.1">
    <property type="nucleotide sequence ID" value="NZ_BAAAYR010000001.1"/>
</dbReference>
<comment type="caution">
    <text evidence="1">The sequence shown here is derived from an EMBL/GenBank/DDBJ whole genome shotgun (WGS) entry which is preliminary data.</text>
</comment>
<gene>
    <name evidence="1" type="ORF">GCM10022197_02380</name>
</gene>
<protein>
    <recommendedName>
        <fullName evidence="3">Antitoxin ParD1/3/4</fullName>
    </recommendedName>
</protein>
<dbReference type="EMBL" id="BAAAYR010000001">
    <property type="protein sequence ID" value="GAA3551010.1"/>
    <property type="molecule type" value="Genomic_DNA"/>
</dbReference>
<dbReference type="Proteomes" id="UP001500767">
    <property type="component" value="Unassembled WGS sequence"/>
</dbReference>
<evidence type="ECO:0008006" key="3">
    <source>
        <dbReference type="Google" id="ProtNLM"/>
    </source>
</evidence>
<sequence>MTVRLSDESAAFIDEQVEGGTAASRAAALDKLVRREIRRVRAMQDALIYAREGEDPELSGFHEAAARSRLAHDADADR</sequence>
<name>A0ABP6WK87_9ACTN</name>
<evidence type="ECO:0000313" key="2">
    <source>
        <dbReference type="Proteomes" id="UP001500767"/>
    </source>
</evidence>